<keyword evidence="4 9" id="KW-0812">Transmembrane</keyword>
<evidence type="ECO:0000256" key="5">
    <source>
        <dbReference type="ARBA" id="ARBA00022737"/>
    </source>
</evidence>
<dbReference type="EMBL" id="GG738845">
    <property type="protein sequence ID" value="EFC50329.1"/>
    <property type="molecule type" value="Genomic_DNA"/>
</dbReference>
<evidence type="ECO:0000256" key="7">
    <source>
        <dbReference type="ARBA" id="ARBA00023128"/>
    </source>
</evidence>
<evidence type="ECO:0000313" key="12">
    <source>
        <dbReference type="EMBL" id="EFC50329.1"/>
    </source>
</evidence>
<dbReference type="InParanoid" id="D2UXQ6"/>
<evidence type="ECO:0000256" key="10">
    <source>
        <dbReference type="RuleBase" id="RU000488"/>
    </source>
</evidence>
<dbReference type="SUPFAM" id="SSF103506">
    <property type="entry name" value="Mitochondrial carrier"/>
    <property type="match status" value="1"/>
</dbReference>
<evidence type="ECO:0000256" key="8">
    <source>
        <dbReference type="ARBA" id="ARBA00023136"/>
    </source>
</evidence>
<dbReference type="Pfam" id="PF00153">
    <property type="entry name" value="Mito_carr"/>
    <property type="match status" value="3"/>
</dbReference>
<protein>
    <submittedName>
        <fullName evidence="12">Predicted protein</fullName>
    </submittedName>
</protein>
<accession>D2UXQ6</accession>
<dbReference type="AlphaFoldDB" id="D2UXQ6"/>
<dbReference type="Gene3D" id="1.50.40.10">
    <property type="entry name" value="Mitochondrial carrier domain"/>
    <property type="match status" value="1"/>
</dbReference>
<evidence type="ECO:0000256" key="11">
    <source>
        <dbReference type="SAM" id="Phobius"/>
    </source>
</evidence>
<dbReference type="GO" id="GO:0000064">
    <property type="term" value="F:L-ornithine transmembrane transporter activity"/>
    <property type="evidence" value="ECO:0007669"/>
    <property type="project" value="TreeGrafter"/>
</dbReference>
<keyword evidence="3 10" id="KW-0813">Transport</keyword>
<feature type="non-terminal residue" evidence="12">
    <location>
        <position position="1"/>
    </location>
</feature>
<dbReference type="Proteomes" id="UP000006671">
    <property type="component" value="Unassembled WGS sequence"/>
</dbReference>
<evidence type="ECO:0000256" key="9">
    <source>
        <dbReference type="PROSITE-ProRule" id="PRU00282"/>
    </source>
</evidence>
<proteinExistence type="inferred from homology"/>
<evidence type="ECO:0000313" key="13">
    <source>
        <dbReference type="Proteomes" id="UP000006671"/>
    </source>
</evidence>
<keyword evidence="6 11" id="KW-1133">Transmembrane helix</keyword>
<keyword evidence="13" id="KW-1185">Reference proteome</keyword>
<dbReference type="KEGG" id="ngr:NAEGRDRAFT_29180"/>
<dbReference type="GeneID" id="8863619"/>
<dbReference type="PANTHER" id="PTHR45624">
    <property type="entry name" value="MITOCHONDRIAL BASIC AMINO ACIDS TRANSPORTER-RELATED"/>
    <property type="match status" value="1"/>
</dbReference>
<name>D2UXQ6_NAEGR</name>
<dbReference type="OrthoDB" id="193856at2759"/>
<dbReference type="GO" id="GO:0031966">
    <property type="term" value="C:mitochondrial membrane"/>
    <property type="evidence" value="ECO:0007669"/>
    <property type="project" value="UniProtKB-SubCell"/>
</dbReference>
<dbReference type="PROSITE" id="PS50920">
    <property type="entry name" value="SOLCAR"/>
    <property type="match status" value="3"/>
</dbReference>
<feature type="transmembrane region" description="Helical" evidence="11">
    <location>
        <begin position="60"/>
        <end position="81"/>
    </location>
</feature>
<evidence type="ECO:0000256" key="4">
    <source>
        <dbReference type="ARBA" id="ARBA00022692"/>
    </source>
</evidence>
<dbReference type="FunCoup" id="D2UXQ6">
    <property type="interactions" value="112"/>
</dbReference>
<keyword evidence="5" id="KW-0677">Repeat</keyword>
<feature type="transmembrane region" description="Helical" evidence="11">
    <location>
        <begin position="156"/>
        <end position="178"/>
    </location>
</feature>
<reference evidence="12 13" key="1">
    <citation type="journal article" date="2010" name="Cell">
        <title>The genome of Naegleria gruberi illuminates early eukaryotic versatility.</title>
        <authorList>
            <person name="Fritz-Laylin L.K."/>
            <person name="Prochnik S.E."/>
            <person name="Ginger M.L."/>
            <person name="Dacks J.B."/>
            <person name="Carpenter M.L."/>
            <person name="Field M.C."/>
            <person name="Kuo A."/>
            <person name="Paredez A."/>
            <person name="Chapman J."/>
            <person name="Pham J."/>
            <person name="Shu S."/>
            <person name="Neupane R."/>
            <person name="Cipriano M."/>
            <person name="Mancuso J."/>
            <person name="Tu H."/>
            <person name="Salamov A."/>
            <person name="Lindquist E."/>
            <person name="Shapiro H."/>
            <person name="Lucas S."/>
            <person name="Grigoriev I.V."/>
            <person name="Cande W.Z."/>
            <person name="Fulton C."/>
            <person name="Rokhsar D.S."/>
            <person name="Dawson S.C."/>
        </authorList>
    </citation>
    <scope>NUCLEOTIDE SEQUENCE [LARGE SCALE GENOMIC DNA]</scope>
    <source>
        <strain evidence="12 13">NEG-M</strain>
    </source>
</reference>
<dbReference type="RefSeq" id="XP_002683073.1">
    <property type="nucleotide sequence ID" value="XM_002683027.1"/>
</dbReference>
<evidence type="ECO:0000256" key="2">
    <source>
        <dbReference type="ARBA" id="ARBA00006375"/>
    </source>
</evidence>
<evidence type="ECO:0000256" key="3">
    <source>
        <dbReference type="ARBA" id="ARBA00022448"/>
    </source>
</evidence>
<dbReference type="VEuPathDB" id="AmoebaDB:NAEGRDRAFT_29180"/>
<feature type="repeat" description="Solcar" evidence="9">
    <location>
        <begin position="192"/>
        <end position="283"/>
    </location>
</feature>
<dbReference type="eggNOG" id="KOG0758">
    <property type="taxonomic scope" value="Eukaryota"/>
</dbReference>
<keyword evidence="8 9" id="KW-0472">Membrane</keyword>
<dbReference type="PANTHER" id="PTHR45624:SF57">
    <property type="entry name" value="MITOCHONDRIAL SUBSTRATE CARRIER FAMILY PROTEIN L"/>
    <property type="match status" value="1"/>
</dbReference>
<feature type="transmembrane region" description="Helical" evidence="11">
    <location>
        <begin position="198"/>
        <end position="215"/>
    </location>
</feature>
<evidence type="ECO:0000256" key="1">
    <source>
        <dbReference type="ARBA" id="ARBA00004225"/>
    </source>
</evidence>
<dbReference type="OMA" id="INSCMFG"/>
<feature type="repeat" description="Solcar" evidence="9">
    <location>
        <begin position="96"/>
        <end position="185"/>
    </location>
</feature>
<sequence length="285" mass="31738">VKGFLAGVSSGVAKLVVGHPFDTVKVRLQTEGYHGKFSGPIDCLVQTAKKEGVKGLYKGALVPLFGWSIMDSVLLGTVTYVRKYIKESSKDPNYQLTILDHSIAGFVGGMTCSFVANPIEQIKSRLQVQYNWDTSTQRYKGPGDCMKQLYRNHGVAGFYTGMTGTLWFRSFCSVYIGSYEYFKQLGNEYRVPTTLNNFIAGGSAATVMWIGCFPADTVKNRIMSQPDVPKDQLKYKGLIDCVKKIYVNEGGLKGFYRGFVPCLLRSFPTNGASFLAWEFTMKWLS</sequence>
<feature type="repeat" description="Solcar" evidence="9">
    <location>
        <begin position="1"/>
        <end position="84"/>
    </location>
</feature>
<comment type="subcellular location">
    <subcellularLocation>
        <location evidence="1">Mitochondrion membrane</location>
        <topology evidence="1">Multi-pass membrane protein</topology>
    </subcellularLocation>
</comment>
<evidence type="ECO:0000256" key="6">
    <source>
        <dbReference type="ARBA" id="ARBA00022989"/>
    </source>
</evidence>
<dbReference type="GO" id="GO:1990575">
    <property type="term" value="P:mitochondrial L-ornithine transmembrane transport"/>
    <property type="evidence" value="ECO:0007669"/>
    <property type="project" value="TreeGrafter"/>
</dbReference>
<gene>
    <name evidence="12" type="ORF">NAEGRDRAFT_29180</name>
</gene>
<organism evidence="13">
    <name type="scientific">Naegleria gruberi</name>
    <name type="common">Amoeba</name>
    <dbReference type="NCBI Taxonomy" id="5762"/>
    <lineage>
        <taxon>Eukaryota</taxon>
        <taxon>Discoba</taxon>
        <taxon>Heterolobosea</taxon>
        <taxon>Tetramitia</taxon>
        <taxon>Eutetramitia</taxon>
        <taxon>Vahlkampfiidae</taxon>
        <taxon>Naegleria</taxon>
    </lineage>
</organism>
<comment type="similarity">
    <text evidence="2 10">Belongs to the mitochondrial carrier (TC 2.A.29) family.</text>
</comment>
<dbReference type="InterPro" id="IPR050567">
    <property type="entry name" value="Mitochondrial_Carrier"/>
</dbReference>
<dbReference type="InterPro" id="IPR023395">
    <property type="entry name" value="MCP_dom_sf"/>
</dbReference>
<keyword evidence="7" id="KW-0496">Mitochondrion</keyword>
<dbReference type="InterPro" id="IPR018108">
    <property type="entry name" value="MCP_transmembrane"/>
</dbReference>